<proteinExistence type="predicted"/>
<evidence type="ECO:0000313" key="1">
    <source>
        <dbReference type="EMBL" id="CAG8750985.1"/>
    </source>
</evidence>
<feature type="non-terminal residue" evidence="1">
    <location>
        <position position="1"/>
    </location>
</feature>
<name>A0ACA9QFV1_9GLOM</name>
<sequence length="61" mass="6984">MSLVDTIPPIIVVAVSSISLILQIICNRTKYFEIPSDETGLFTFLFCWRFKHGNDINHDTI</sequence>
<gene>
    <name evidence="1" type="ORF">SPELUC_LOCUS14474</name>
</gene>
<protein>
    <submittedName>
        <fullName evidence="1">9019_t:CDS:1</fullName>
    </submittedName>
</protein>
<dbReference type="EMBL" id="CAJVPW010042829">
    <property type="protein sequence ID" value="CAG8750985.1"/>
    <property type="molecule type" value="Genomic_DNA"/>
</dbReference>
<comment type="caution">
    <text evidence="1">The sequence shown here is derived from an EMBL/GenBank/DDBJ whole genome shotgun (WGS) entry which is preliminary data.</text>
</comment>
<feature type="non-terminal residue" evidence="1">
    <location>
        <position position="61"/>
    </location>
</feature>
<dbReference type="Proteomes" id="UP000789366">
    <property type="component" value="Unassembled WGS sequence"/>
</dbReference>
<evidence type="ECO:0000313" key="2">
    <source>
        <dbReference type="Proteomes" id="UP000789366"/>
    </source>
</evidence>
<keyword evidence="2" id="KW-1185">Reference proteome</keyword>
<reference evidence="1" key="1">
    <citation type="submission" date="2021-06" db="EMBL/GenBank/DDBJ databases">
        <authorList>
            <person name="Kallberg Y."/>
            <person name="Tangrot J."/>
            <person name="Rosling A."/>
        </authorList>
    </citation>
    <scope>NUCLEOTIDE SEQUENCE</scope>
    <source>
        <strain evidence="1">28 12/20/2015</strain>
    </source>
</reference>
<organism evidence="1 2">
    <name type="scientific">Cetraspora pellucida</name>
    <dbReference type="NCBI Taxonomy" id="1433469"/>
    <lineage>
        <taxon>Eukaryota</taxon>
        <taxon>Fungi</taxon>
        <taxon>Fungi incertae sedis</taxon>
        <taxon>Mucoromycota</taxon>
        <taxon>Glomeromycotina</taxon>
        <taxon>Glomeromycetes</taxon>
        <taxon>Diversisporales</taxon>
        <taxon>Gigasporaceae</taxon>
        <taxon>Cetraspora</taxon>
    </lineage>
</organism>
<accession>A0ACA9QFV1</accession>